<dbReference type="Proteomes" id="UP000251960">
    <property type="component" value="Chromosome 8"/>
</dbReference>
<dbReference type="PANTHER" id="PTHR42851">
    <property type="entry name" value="ALDOLASE-RELATED"/>
    <property type="match status" value="1"/>
</dbReference>
<reference evidence="3" key="1">
    <citation type="journal article" date="2018" name="Nat. Genet.">
        <title>Extensive intraspecific gene order and gene structural variations between Mo17 and other maize genomes.</title>
        <authorList>
            <person name="Sun S."/>
            <person name="Zhou Y."/>
            <person name="Chen J."/>
            <person name="Shi J."/>
            <person name="Zhao H."/>
            <person name="Zhao H."/>
            <person name="Song W."/>
            <person name="Zhang M."/>
            <person name="Cui Y."/>
            <person name="Dong X."/>
            <person name="Liu H."/>
            <person name="Ma X."/>
            <person name="Jiao Y."/>
            <person name="Wang B."/>
            <person name="Wei X."/>
            <person name="Stein J.C."/>
            <person name="Glaubitz J.C."/>
            <person name="Lu F."/>
            <person name="Yu G."/>
            <person name="Liang C."/>
            <person name="Fengler K."/>
            <person name="Li B."/>
            <person name="Rafalski A."/>
            <person name="Schnable P.S."/>
            <person name="Ware D.H."/>
            <person name="Buckler E.S."/>
            <person name="Lai J."/>
        </authorList>
    </citation>
    <scope>NUCLEOTIDE SEQUENCE [LARGE SCALE GENOMIC DNA]</scope>
    <source>
        <tissue evidence="3">Seedling</tissue>
    </source>
</reference>
<dbReference type="InterPro" id="IPR000313">
    <property type="entry name" value="PWWP_dom"/>
</dbReference>
<name>A0A3L6DWV1_MAIZE</name>
<proteinExistence type="predicted"/>
<dbReference type="EMBL" id="NCVQ01000009">
    <property type="protein sequence ID" value="PWZ12091.1"/>
    <property type="molecule type" value="Genomic_DNA"/>
</dbReference>
<feature type="region of interest" description="Disordered" evidence="1">
    <location>
        <begin position="487"/>
        <end position="512"/>
    </location>
</feature>
<dbReference type="SMART" id="SM00293">
    <property type="entry name" value="PWWP"/>
    <property type="match status" value="1"/>
</dbReference>
<dbReference type="Pfam" id="PF00855">
    <property type="entry name" value="PWWP"/>
    <property type="match status" value="1"/>
</dbReference>
<feature type="region of interest" description="Disordered" evidence="1">
    <location>
        <begin position="272"/>
        <end position="296"/>
    </location>
</feature>
<accession>A0A3L6DWV1</accession>
<feature type="region of interest" description="Disordered" evidence="1">
    <location>
        <begin position="38"/>
        <end position="57"/>
    </location>
</feature>
<feature type="region of interest" description="Disordered" evidence="1">
    <location>
        <begin position="1"/>
        <end position="23"/>
    </location>
</feature>
<dbReference type="PROSITE" id="PS50812">
    <property type="entry name" value="PWWP"/>
    <property type="match status" value="1"/>
</dbReference>
<dbReference type="SUPFAM" id="SSF63748">
    <property type="entry name" value="Tudor/PWWP/MBT"/>
    <property type="match status" value="1"/>
</dbReference>
<dbReference type="CDD" id="cd05162">
    <property type="entry name" value="PWWP"/>
    <property type="match status" value="1"/>
</dbReference>
<protein>
    <recommendedName>
        <fullName evidence="2">PWWP domain-containing protein</fullName>
    </recommendedName>
</protein>
<dbReference type="InterPro" id="IPR053063">
    <property type="entry name" value="PWWP_domain_containing_PDP"/>
</dbReference>
<evidence type="ECO:0000259" key="2">
    <source>
        <dbReference type="PROSITE" id="PS50812"/>
    </source>
</evidence>
<dbReference type="AlphaFoldDB" id="A0A3L6DWV1"/>
<dbReference type="PANTHER" id="PTHR42851:SF5">
    <property type="entry name" value="OS05G0122500 PROTEIN"/>
    <property type="match status" value="1"/>
</dbReference>
<evidence type="ECO:0000313" key="3">
    <source>
        <dbReference type="EMBL" id="PWZ12091.1"/>
    </source>
</evidence>
<organism evidence="3">
    <name type="scientific">Zea mays</name>
    <name type="common">Maize</name>
    <dbReference type="NCBI Taxonomy" id="4577"/>
    <lineage>
        <taxon>Eukaryota</taxon>
        <taxon>Viridiplantae</taxon>
        <taxon>Streptophyta</taxon>
        <taxon>Embryophyta</taxon>
        <taxon>Tracheophyta</taxon>
        <taxon>Spermatophyta</taxon>
        <taxon>Magnoliopsida</taxon>
        <taxon>Liliopsida</taxon>
        <taxon>Poales</taxon>
        <taxon>Poaceae</taxon>
        <taxon>PACMAD clade</taxon>
        <taxon>Panicoideae</taxon>
        <taxon>Andropogonodae</taxon>
        <taxon>Andropogoneae</taxon>
        <taxon>Tripsacinae</taxon>
        <taxon>Zea</taxon>
    </lineage>
</organism>
<dbReference type="ExpressionAtlas" id="A0A3L6DWV1">
    <property type="expression patterns" value="baseline"/>
</dbReference>
<gene>
    <name evidence="3" type="ORF">Zm00014a_007884</name>
</gene>
<evidence type="ECO:0000256" key="1">
    <source>
        <dbReference type="SAM" id="MobiDB-lite"/>
    </source>
</evidence>
<feature type="domain" description="PWWP" evidence="2">
    <location>
        <begin position="76"/>
        <end position="138"/>
    </location>
</feature>
<dbReference type="Gene3D" id="2.30.30.140">
    <property type="match status" value="1"/>
</dbReference>
<comment type="caution">
    <text evidence="3">The sequence shown here is derived from an EMBL/GenBank/DDBJ whole genome shotgun (WGS) entry which is preliminary data.</text>
</comment>
<sequence length="512" mass="52758">MASPPLPGKDAAFGSGTTVRRPGRLRVMHPHVAELLRSPRRHARPAAAPQAQAQTPVPERARYACAFEDDGGVAAPGRLVWAKVRNHPWWPGQVFDAADASAVARARRRLRRAVLVAYFWDRTFAWTDAAALLPLRAGFPRLATVAPVAAAVDAALAEVARRVLAGLSCCCGGGGDNEATASTQAIDNAGVRAGAPGAAVDAAFARRALQAEALLGYLSALATSPRAGGDRVDLAVAAAQLGALGRWKGSARGLPEYTVVHGIDGAVVAVPGRAKAKRRRPPSTGADGPAPAKRRVGRNTHIAATKGNAACDTGDYEALELEDLPLRTPAQQTPTPTRIGKLMSRAAQNMSLSPVVLRATAANGENCAPPPPPAAVLPAPHMVRCAVAAAHEQLPPARKDGSGDHEAGAGARLVLNFSSAHAVPSARHLATVFSRFGPVKEVRADNSTSLVVFDSGAHADEAFSGAAEIGSISASLVSFCVTSSLPAAPGDPAAQPQTQSMPSDASPVEALR</sequence>
<feature type="compositionally biased region" description="Low complexity" evidence="1">
    <location>
        <begin position="487"/>
        <end position="499"/>
    </location>
</feature>
<feature type="compositionally biased region" description="Low complexity" evidence="1">
    <location>
        <begin position="45"/>
        <end position="54"/>
    </location>
</feature>